<dbReference type="EMBL" id="JACIER010000027">
    <property type="protein sequence ID" value="MBB4046285.1"/>
    <property type="molecule type" value="Genomic_DNA"/>
</dbReference>
<dbReference type="Proteomes" id="UP000560658">
    <property type="component" value="Unassembled WGS sequence"/>
</dbReference>
<organism evidence="1 2">
    <name type="scientific">Bacteroides reticulotermitis</name>
    <dbReference type="NCBI Taxonomy" id="1133319"/>
    <lineage>
        <taxon>Bacteria</taxon>
        <taxon>Pseudomonadati</taxon>
        <taxon>Bacteroidota</taxon>
        <taxon>Bacteroidia</taxon>
        <taxon>Bacteroidales</taxon>
        <taxon>Bacteroidaceae</taxon>
        <taxon>Bacteroides</taxon>
    </lineage>
</organism>
<accession>A0A840DCB6</accession>
<reference evidence="1" key="1">
    <citation type="submission" date="2020-08" db="EMBL/GenBank/DDBJ databases">
        <title>Genomic Encyclopedia of Type Strains, Phase IV (KMG-IV): sequencing the most valuable type-strain genomes for metagenomic binning, comparative biology and taxonomic classification.</title>
        <authorList>
            <person name="Goeker M."/>
        </authorList>
    </citation>
    <scope>NUCLEOTIDE SEQUENCE [LARGE SCALE GENOMIC DNA]</scope>
    <source>
        <strain evidence="1">DSM 105720</strain>
    </source>
</reference>
<evidence type="ECO:0000313" key="1">
    <source>
        <dbReference type="EMBL" id="MBB4046285.1"/>
    </source>
</evidence>
<name>A0A840DCB6_9BACE</name>
<keyword evidence="2" id="KW-1185">Reference proteome</keyword>
<comment type="caution">
    <text evidence="1">The sequence shown here is derived from an EMBL/GenBank/DDBJ whole genome shotgun (WGS) entry which is preliminary data.</text>
</comment>
<dbReference type="AlphaFoldDB" id="A0A840DCB6"/>
<proteinExistence type="predicted"/>
<sequence>MPQRHDLIDSFRGNSWMPYYYLKGFRLKSSLTFIQKFEALIVFLKVEQDYHLKKIIPNPAQLINYRVIKRIEKSN</sequence>
<evidence type="ECO:0000313" key="2">
    <source>
        <dbReference type="Proteomes" id="UP000560658"/>
    </source>
</evidence>
<protein>
    <submittedName>
        <fullName evidence="1">Uncharacterized protein</fullName>
    </submittedName>
</protein>
<gene>
    <name evidence="1" type="ORF">GGR06_004119</name>
</gene>